<proteinExistence type="predicted"/>
<feature type="domain" description="Response regulatory" evidence="4">
    <location>
        <begin position="6"/>
        <end position="120"/>
    </location>
</feature>
<evidence type="ECO:0000313" key="6">
    <source>
        <dbReference type="Proteomes" id="UP000248706"/>
    </source>
</evidence>
<feature type="region of interest" description="Disordered" evidence="3">
    <location>
        <begin position="406"/>
        <end position="552"/>
    </location>
</feature>
<dbReference type="PANTHER" id="PTHR44591">
    <property type="entry name" value="STRESS RESPONSE REGULATOR PROTEIN 1"/>
    <property type="match status" value="1"/>
</dbReference>
<feature type="compositionally biased region" description="Low complexity" evidence="3">
    <location>
        <begin position="470"/>
        <end position="490"/>
    </location>
</feature>
<comment type="caution">
    <text evidence="5">The sequence shown here is derived from an EMBL/GenBank/DDBJ whole genome shotgun (WGS) entry which is preliminary data.</text>
</comment>
<keyword evidence="1" id="KW-0597">Phosphoprotein</keyword>
<feature type="compositionally biased region" description="Polar residues" evidence="3">
    <location>
        <begin position="533"/>
        <end position="548"/>
    </location>
</feature>
<sequence>MSEQSRVLVVTDDAEEGRAMLTALRADGYLVQGVSGTAEALRVLWREMHHLVIAELKLASADDFELVRWLRLYYPHTAVLLLTPPEAGEERTQALERGVAALVDKPLNLERLRMEVRRLLTQPGFSASLDSFDLLDVIQIVTMSRKKIALVVSTDQGERGLLRFQNGELVWAEYGVLCGEEAFFALAAHRNGTVSYQSWEGEIAPNVAQPLSRLILQALQYRAKQSGELSSAALPVFGSQTNNEKQEQRSLSLEEIDDTPFGLLGEEVQVSATREEMGSSRSGPTWEGGGEDGGREWWMATGYMPRLGSSEQRREADLPQSSESRALPVTGHLAATSASASGAGVGSTGKMPTPNRLQRLPASDSLELPSWLTEQPTHAELPPVIPSSRAPLTTGQLPVLPTQRQGAAFGEGRSPTPAPQGPGSPEQPLHRPLSTDTGIRLRRIGGSDGQPSLAYSNPASAIPSSGPLQSLMSLGRGSGPLSLSPSSTPGAHQESPALPETGALTGPRPAVGPAASTTGSIPSAGFGPRSGPLPSSSTSQAGPASGQSGPLPRAVRRNISAIVAALQTLGYAIPGFVATAVLSMEGQPIAQVSVDDLDLSPVGGHLKATIQGVLRSLELGGWGPYEDLVVTSSNHRLLLRLIEGGSAAFHVLVTTREADLKESMEVMANVEGAIAAAL</sequence>
<feature type="compositionally biased region" description="Polar residues" evidence="3">
    <location>
        <begin position="449"/>
        <end position="468"/>
    </location>
</feature>
<accession>A0A328VHZ1</accession>
<evidence type="ECO:0000256" key="3">
    <source>
        <dbReference type="SAM" id="MobiDB-lite"/>
    </source>
</evidence>
<dbReference type="AlphaFoldDB" id="A0A328VHZ1"/>
<dbReference type="Proteomes" id="UP000248706">
    <property type="component" value="Unassembled WGS sequence"/>
</dbReference>
<protein>
    <recommendedName>
        <fullName evidence="4">Response regulatory domain-containing protein</fullName>
    </recommendedName>
</protein>
<evidence type="ECO:0000313" key="5">
    <source>
        <dbReference type="EMBL" id="RAQ95380.1"/>
    </source>
</evidence>
<evidence type="ECO:0000256" key="1">
    <source>
        <dbReference type="ARBA" id="ARBA00022553"/>
    </source>
</evidence>
<feature type="region of interest" description="Disordered" evidence="3">
    <location>
        <begin position="272"/>
        <end position="358"/>
    </location>
</feature>
<dbReference type="Pfam" id="PF14332">
    <property type="entry name" value="DUF4388"/>
    <property type="match status" value="1"/>
</dbReference>
<organism evidence="5 6">
    <name type="scientific">Thermogemmatispora tikiterensis</name>
    <dbReference type="NCBI Taxonomy" id="1825093"/>
    <lineage>
        <taxon>Bacteria</taxon>
        <taxon>Bacillati</taxon>
        <taxon>Chloroflexota</taxon>
        <taxon>Ktedonobacteria</taxon>
        <taxon>Thermogemmatisporales</taxon>
        <taxon>Thermogemmatisporaceae</taxon>
        <taxon>Thermogemmatispora</taxon>
    </lineage>
</organism>
<feature type="region of interest" description="Disordered" evidence="3">
    <location>
        <begin position="238"/>
        <end position="257"/>
    </location>
</feature>
<evidence type="ECO:0000256" key="2">
    <source>
        <dbReference type="PROSITE-ProRule" id="PRU00169"/>
    </source>
</evidence>
<dbReference type="EMBL" id="MCIF01000002">
    <property type="protein sequence ID" value="RAQ95380.1"/>
    <property type="molecule type" value="Genomic_DNA"/>
</dbReference>
<dbReference type="CDD" id="cd00156">
    <property type="entry name" value="REC"/>
    <property type="match status" value="1"/>
</dbReference>
<comment type="caution">
    <text evidence="2">Lacks conserved residue(s) required for the propagation of feature annotation.</text>
</comment>
<dbReference type="InterPro" id="IPR025497">
    <property type="entry name" value="PatA-like_N"/>
</dbReference>
<dbReference type="InterPro" id="IPR050595">
    <property type="entry name" value="Bact_response_regulator"/>
</dbReference>
<gene>
    <name evidence="5" type="ORF">A4R35_07515</name>
</gene>
<dbReference type="SMART" id="SM00448">
    <property type="entry name" value="REC"/>
    <property type="match status" value="1"/>
</dbReference>
<dbReference type="SUPFAM" id="SSF52172">
    <property type="entry name" value="CheY-like"/>
    <property type="match status" value="1"/>
</dbReference>
<reference evidence="5 6" key="1">
    <citation type="submission" date="2016-08" db="EMBL/GenBank/DDBJ databases">
        <title>Analysis of Carbohydrate Active Enzymes in Thermogemmatispora T81 Reveals Carbohydrate Degradation Ability.</title>
        <authorList>
            <person name="Tomazini A."/>
            <person name="Lal S."/>
            <person name="Stott M."/>
            <person name="Henrissat B."/>
            <person name="Polikarpov I."/>
            <person name="Sparling R."/>
            <person name="Levin D.B."/>
        </authorList>
    </citation>
    <scope>NUCLEOTIDE SEQUENCE [LARGE SCALE GENOMIC DNA]</scope>
    <source>
        <strain evidence="5 6">T81</strain>
    </source>
</reference>
<keyword evidence="6" id="KW-1185">Reference proteome</keyword>
<evidence type="ECO:0000259" key="4">
    <source>
        <dbReference type="PROSITE" id="PS50110"/>
    </source>
</evidence>
<dbReference type="RefSeq" id="WP_189361490.1">
    <property type="nucleotide sequence ID" value="NZ_MCIF01000002.1"/>
</dbReference>
<dbReference type="InterPro" id="IPR001789">
    <property type="entry name" value="Sig_transdc_resp-reg_receiver"/>
</dbReference>
<dbReference type="PANTHER" id="PTHR44591:SF3">
    <property type="entry name" value="RESPONSE REGULATORY DOMAIN-CONTAINING PROTEIN"/>
    <property type="match status" value="1"/>
</dbReference>
<dbReference type="Pfam" id="PF00072">
    <property type="entry name" value="Response_reg"/>
    <property type="match status" value="1"/>
</dbReference>
<dbReference type="GO" id="GO:0000160">
    <property type="term" value="P:phosphorelay signal transduction system"/>
    <property type="evidence" value="ECO:0007669"/>
    <property type="project" value="InterPro"/>
</dbReference>
<dbReference type="PROSITE" id="PS50110">
    <property type="entry name" value="RESPONSE_REGULATORY"/>
    <property type="match status" value="1"/>
</dbReference>
<name>A0A328VHZ1_9CHLR</name>
<dbReference type="Gene3D" id="3.40.50.2300">
    <property type="match status" value="1"/>
</dbReference>
<dbReference type="InterPro" id="IPR011006">
    <property type="entry name" value="CheY-like_superfamily"/>
</dbReference>